<organism evidence="2 3">
    <name type="scientific">Rotaria sordida</name>
    <dbReference type="NCBI Taxonomy" id="392033"/>
    <lineage>
        <taxon>Eukaryota</taxon>
        <taxon>Metazoa</taxon>
        <taxon>Spiralia</taxon>
        <taxon>Gnathifera</taxon>
        <taxon>Rotifera</taxon>
        <taxon>Eurotatoria</taxon>
        <taxon>Bdelloidea</taxon>
        <taxon>Philodinida</taxon>
        <taxon>Philodinidae</taxon>
        <taxon>Rotaria</taxon>
    </lineage>
</organism>
<evidence type="ECO:0000313" key="2">
    <source>
        <dbReference type="EMBL" id="CAF3811183.1"/>
    </source>
</evidence>
<evidence type="ECO:0000313" key="1">
    <source>
        <dbReference type="EMBL" id="CAF1030572.1"/>
    </source>
</evidence>
<protein>
    <submittedName>
        <fullName evidence="2">Uncharacterized protein</fullName>
    </submittedName>
</protein>
<dbReference type="EMBL" id="CAJOBD010001551">
    <property type="protein sequence ID" value="CAF3811183.1"/>
    <property type="molecule type" value="Genomic_DNA"/>
</dbReference>
<dbReference type="Proteomes" id="UP000663864">
    <property type="component" value="Unassembled WGS sequence"/>
</dbReference>
<dbReference type="EMBL" id="CAJNOT010000594">
    <property type="protein sequence ID" value="CAF1030572.1"/>
    <property type="molecule type" value="Genomic_DNA"/>
</dbReference>
<reference evidence="2" key="1">
    <citation type="submission" date="2021-02" db="EMBL/GenBank/DDBJ databases">
        <authorList>
            <person name="Nowell W R."/>
        </authorList>
    </citation>
    <scope>NUCLEOTIDE SEQUENCE</scope>
</reference>
<evidence type="ECO:0000313" key="3">
    <source>
        <dbReference type="Proteomes" id="UP000663836"/>
    </source>
</evidence>
<dbReference type="Proteomes" id="UP000663836">
    <property type="component" value="Unassembled WGS sequence"/>
</dbReference>
<accession>A0A819C1F0</accession>
<gene>
    <name evidence="2" type="ORF">JBS370_LOCUS15877</name>
    <name evidence="1" type="ORF">ZHD862_LOCUS14023</name>
</gene>
<name>A0A819C1F0_9BILA</name>
<proteinExistence type="predicted"/>
<comment type="caution">
    <text evidence="2">The sequence shown here is derived from an EMBL/GenBank/DDBJ whole genome shotgun (WGS) entry which is preliminary data.</text>
</comment>
<dbReference type="AlphaFoldDB" id="A0A819C1F0"/>
<sequence>MPKFTYSANKNYNQHSSSRYSNESSYYFIHRETSIDILNELINYALVTTHYTLDTEDQLQPRRKLSKEWYHENHSSSPYVRIKANEPYPLEMAIYLTFNQWIDKRMILANWGCGIDLTLHTISIPKQFIHIKNKIIEDHVEIYASPKILTLNDDNTHGEPMGNILTGVHGQDEPYEMVIHLPHKLRHSNEHETYQEQLFDYNDDEGIHARDEPSNETEIIFDDDIKQNTTVNQRQQN</sequence>